<dbReference type="PANTHER" id="PTHR37540:SF5">
    <property type="entry name" value="TRANSCRIPTION FACTOR DOMAIN-CONTAINING PROTEIN"/>
    <property type="match status" value="1"/>
</dbReference>
<comment type="caution">
    <text evidence="2">The sequence shown here is derived from an EMBL/GenBank/DDBJ whole genome shotgun (WGS) entry which is preliminary data.</text>
</comment>
<evidence type="ECO:0000313" key="2">
    <source>
        <dbReference type="EMBL" id="KAG4413072.1"/>
    </source>
</evidence>
<name>A0A8H7T602_9HELO</name>
<evidence type="ECO:0008006" key="4">
    <source>
        <dbReference type="Google" id="ProtNLM"/>
    </source>
</evidence>
<dbReference type="InterPro" id="IPR021858">
    <property type="entry name" value="Fun_TF"/>
</dbReference>
<keyword evidence="3" id="KW-1185">Reference proteome</keyword>
<dbReference type="EMBL" id="JAFJYH010000335">
    <property type="protein sequence ID" value="KAG4413072.1"/>
    <property type="molecule type" value="Genomic_DNA"/>
</dbReference>
<dbReference type="PANTHER" id="PTHR37540">
    <property type="entry name" value="TRANSCRIPTION FACTOR (ACR-2), PUTATIVE-RELATED-RELATED"/>
    <property type="match status" value="1"/>
</dbReference>
<gene>
    <name evidence="2" type="ORF">IFR04_013794</name>
</gene>
<evidence type="ECO:0000313" key="3">
    <source>
        <dbReference type="Proteomes" id="UP000664132"/>
    </source>
</evidence>
<protein>
    <recommendedName>
        <fullName evidence="4">Tachykinin family protein</fullName>
    </recommendedName>
</protein>
<reference evidence="2" key="1">
    <citation type="submission" date="2021-02" db="EMBL/GenBank/DDBJ databases">
        <title>Genome sequence Cadophora malorum strain M34.</title>
        <authorList>
            <person name="Stefanovic E."/>
            <person name="Vu D."/>
            <person name="Scully C."/>
            <person name="Dijksterhuis J."/>
            <person name="Roader J."/>
            <person name="Houbraken J."/>
        </authorList>
    </citation>
    <scope>NUCLEOTIDE SEQUENCE</scope>
    <source>
        <strain evidence="2">M34</strain>
    </source>
</reference>
<proteinExistence type="predicted"/>
<feature type="region of interest" description="Disordered" evidence="1">
    <location>
        <begin position="1"/>
        <end position="29"/>
    </location>
</feature>
<dbReference type="Pfam" id="PF11951">
    <property type="entry name" value="Fungal_trans_2"/>
    <property type="match status" value="1"/>
</dbReference>
<feature type="compositionally biased region" description="Basic residues" evidence="1">
    <location>
        <begin position="10"/>
        <end position="23"/>
    </location>
</feature>
<feature type="region of interest" description="Disordered" evidence="1">
    <location>
        <begin position="116"/>
        <end position="184"/>
    </location>
</feature>
<dbReference type="Proteomes" id="UP000664132">
    <property type="component" value="Unassembled WGS sequence"/>
</dbReference>
<feature type="compositionally biased region" description="Polar residues" evidence="1">
    <location>
        <begin position="135"/>
        <end position="160"/>
    </location>
</feature>
<evidence type="ECO:0000256" key="1">
    <source>
        <dbReference type="SAM" id="MobiDB-lite"/>
    </source>
</evidence>
<sequence>MANDESSKSSRSRKSSPANRRKTKDNDRQVRKLLANEKIRFMAFSDAPHELTDKRRAKQTPINTKQNCPKPRKPKTEAPCNEFRFVNQLGTRDQDEEAKSEVKSHVMRRVWKKHKDSQAKWIKRLPPLRSKEPETPTSDMGSESSYFGSPEPQSRYSVPSSHHLKPRGSVTPAPSADGTEPLISTQVGDSVDYSIIPIPSGYAHVSPRLAAYIFGSDSDPFGTFPIPITPRVHELINQSAQVKVRTSVHEDDLDTFSSCVGTNAALLYITLSWLAARTANSSGPENFESSFYLQSSVSAINQELENAGECGISEGTIAAVACMTNMENLNGNRCKAVIHMNGLEQIINLKGGLCNLSAVLRRLILWTDLLYATSWQSTPRFPYVDFSHLPPLSTYLPTSSLKPTLTFSNCLMYNLIQTNNGTLLPILQDAHELAHFLDTIPQEDISYLNEASYPDRVYSIEHHILQLLAQNDIILDDSPARIVTPLLHSVLLYTYTNLRLTPVGGQIRRILVGRLRMSLEATELTILNCSFAAELMWMLVLGGSAAVQGGEDRKWYKEQLWWVLNQNSALEWRWEQMTGVLKDVLWLERGFLEGCRDFWVEALDLEWVADL</sequence>
<feature type="region of interest" description="Disordered" evidence="1">
    <location>
        <begin position="45"/>
        <end position="81"/>
    </location>
</feature>
<dbReference type="OrthoDB" id="4158087at2759"/>
<accession>A0A8H7T602</accession>
<dbReference type="AlphaFoldDB" id="A0A8H7T602"/>
<organism evidence="2 3">
    <name type="scientific">Cadophora malorum</name>
    <dbReference type="NCBI Taxonomy" id="108018"/>
    <lineage>
        <taxon>Eukaryota</taxon>
        <taxon>Fungi</taxon>
        <taxon>Dikarya</taxon>
        <taxon>Ascomycota</taxon>
        <taxon>Pezizomycotina</taxon>
        <taxon>Leotiomycetes</taxon>
        <taxon>Helotiales</taxon>
        <taxon>Ploettnerulaceae</taxon>
        <taxon>Cadophora</taxon>
    </lineage>
</organism>